<evidence type="ECO:0008006" key="4">
    <source>
        <dbReference type="Google" id="ProtNLM"/>
    </source>
</evidence>
<name>A0A239B2I4_9PROT</name>
<proteinExistence type="predicted"/>
<gene>
    <name evidence="2" type="ORF">SAMN05192560_2257</name>
</gene>
<accession>A0A239B2I4</accession>
<protein>
    <recommendedName>
        <fullName evidence="4">DUF4153 domain-containing protein</fullName>
    </recommendedName>
</protein>
<evidence type="ECO:0000313" key="3">
    <source>
        <dbReference type="Proteomes" id="UP000198305"/>
    </source>
</evidence>
<feature type="transmembrane region" description="Helical" evidence="1">
    <location>
        <begin position="352"/>
        <end position="373"/>
    </location>
</feature>
<dbReference type="Pfam" id="PF13687">
    <property type="entry name" value="DUF4153"/>
    <property type="match status" value="1"/>
</dbReference>
<dbReference type="OrthoDB" id="7022049at2"/>
<feature type="transmembrane region" description="Helical" evidence="1">
    <location>
        <begin position="7"/>
        <end position="24"/>
    </location>
</feature>
<feature type="transmembrane region" description="Helical" evidence="1">
    <location>
        <begin position="184"/>
        <end position="203"/>
    </location>
</feature>
<keyword evidence="3" id="KW-1185">Reference proteome</keyword>
<dbReference type="EMBL" id="FZOA01000012">
    <property type="protein sequence ID" value="SNS02155.1"/>
    <property type="molecule type" value="Genomic_DNA"/>
</dbReference>
<evidence type="ECO:0000313" key="2">
    <source>
        <dbReference type="EMBL" id="SNS02155.1"/>
    </source>
</evidence>
<feature type="transmembrane region" description="Helical" evidence="1">
    <location>
        <begin position="319"/>
        <end position="340"/>
    </location>
</feature>
<evidence type="ECO:0000256" key="1">
    <source>
        <dbReference type="SAM" id="Phobius"/>
    </source>
</evidence>
<sequence>MSKAERSWIIAWAALQGIGLWLLHEWLLSLPGTGPYLSVIWPLYAGVIILPSTLMLLSKYRQDKYLWIMVTGFTLLISAAASYTGYQAWVVDLPLHRTGQAGFLLGAMAFISWFVLLPFAEHQLSQGNWCSNYSLLFASAWRNCVKLALAAVFTGVFWILLFLLAGLFKVLNVALFMDLFTSRIFAYPVTAIVFGIGISLYAAKEEALVGIYRASLNILGWLLPMVSFILILFLLALPFQGLTLLWKTGYATSLILVLLACTIFLFNAAWQDASGEQRFPRWLLRFIGIGLLAMPVYIALCAYSLGLRVSQYGWTVDRVWAALVVVLAAIYALGYAWVVLKRQAVWMAGVRQVNILAALSVVVLLLLTLTPVLDPVRLSVNSQVARLMSGKLAAYDFDFEYLRLNGKRYGNAVLQQLSKNTIHPDAVLIQQKAEAALTVEYRTFTSSEGKEHQLTQEQLFKQWRPYPRGTELDAEFVDYLLDNPSVRPTCSEAEPCPVLSVDLDGDGRNEWIMLMSYIGKIYSIENGRWSLAGSLYGDGIYNLMENRFPAQAAILTRPARWKELWIGDVRLYSNDN</sequence>
<feature type="transmembrane region" description="Helical" evidence="1">
    <location>
        <begin position="147"/>
        <end position="168"/>
    </location>
</feature>
<keyword evidence="1" id="KW-1133">Transmembrane helix</keyword>
<feature type="transmembrane region" description="Helical" evidence="1">
    <location>
        <begin position="101"/>
        <end position="120"/>
    </location>
</feature>
<dbReference type="RefSeq" id="WP_089376314.1">
    <property type="nucleotide sequence ID" value="NZ_FZOA01000012.1"/>
</dbReference>
<dbReference type="AlphaFoldDB" id="A0A239B2I4"/>
<feature type="transmembrane region" description="Helical" evidence="1">
    <location>
        <begin position="36"/>
        <end position="58"/>
    </location>
</feature>
<reference evidence="3" key="1">
    <citation type="submission" date="2017-06" db="EMBL/GenBank/DDBJ databases">
        <authorList>
            <person name="Varghese N."/>
            <person name="Submissions S."/>
        </authorList>
    </citation>
    <scope>NUCLEOTIDE SEQUENCE [LARGE SCALE GENOMIC DNA]</scope>
    <source>
        <strain evidence="3">Ca-68</strain>
    </source>
</reference>
<dbReference type="Proteomes" id="UP000198305">
    <property type="component" value="Unassembled WGS sequence"/>
</dbReference>
<organism evidence="2 3">
    <name type="scientific">Methylobacillus rhizosphaerae</name>
    <dbReference type="NCBI Taxonomy" id="551994"/>
    <lineage>
        <taxon>Bacteria</taxon>
        <taxon>Pseudomonadati</taxon>
        <taxon>Pseudomonadota</taxon>
        <taxon>Betaproteobacteria</taxon>
        <taxon>Nitrosomonadales</taxon>
        <taxon>Methylophilaceae</taxon>
        <taxon>Methylobacillus</taxon>
    </lineage>
</organism>
<feature type="transmembrane region" description="Helical" evidence="1">
    <location>
        <begin position="65"/>
        <end position="89"/>
    </location>
</feature>
<feature type="transmembrane region" description="Helical" evidence="1">
    <location>
        <begin position="282"/>
        <end position="307"/>
    </location>
</feature>
<dbReference type="InterPro" id="IPR025291">
    <property type="entry name" value="DUF4153"/>
</dbReference>
<keyword evidence="1" id="KW-0472">Membrane</keyword>
<feature type="transmembrane region" description="Helical" evidence="1">
    <location>
        <begin position="215"/>
        <end position="237"/>
    </location>
</feature>
<keyword evidence="1" id="KW-0812">Transmembrane</keyword>
<feature type="transmembrane region" description="Helical" evidence="1">
    <location>
        <begin position="249"/>
        <end position="270"/>
    </location>
</feature>